<dbReference type="PANTHER" id="PTHR36438:SF1">
    <property type="entry name" value="IRON-SULFUR CLUSTER REPAIR PROTEIN YTFE"/>
    <property type="match status" value="1"/>
</dbReference>
<accession>A0A7Y2H2G0</accession>
<keyword evidence="3" id="KW-0479">Metal-binding</keyword>
<evidence type="ECO:0000256" key="3">
    <source>
        <dbReference type="ARBA" id="ARBA00022723"/>
    </source>
</evidence>
<dbReference type="GO" id="GO:0005737">
    <property type="term" value="C:cytoplasm"/>
    <property type="evidence" value="ECO:0007669"/>
    <property type="project" value="UniProtKB-SubCell"/>
</dbReference>
<dbReference type="Pfam" id="PF01814">
    <property type="entry name" value="Hemerythrin"/>
    <property type="match status" value="1"/>
</dbReference>
<dbReference type="CDD" id="cd12108">
    <property type="entry name" value="Hr-like"/>
    <property type="match status" value="1"/>
</dbReference>
<dbReference type="InterPro" id="IPR019903">
    <property type="entry name" value="RIC_family"/>
</dbReference>
<evidence type="ECO:0000256" key="1">
    <source>
        <dbReference type="ARBA" id="ARBA00004496"/>
    </source>
</evidence>
<dbReference type="Pfam" id="PF04405">
    <property type="entry name" value="ScdA_N"/>
    <property type="match status" value="1"/>
</dbReference>
<dbReference type="GO" id="GO:0046872">
    <property type="term" value="F:metal ion binding"/>
    <property type="evidence" value="ECO:0007669"/>
    <property type="project" value="UniProtKB-KW"/>
</dbReference>
<sequence length="232" mass="25502">MSVTSEAKVGDIATQYPLATRVFARHGIDFCCGGGKPIAEVCTKAGLDVSAVLAEIESEITNRETKAVRWDERPLNELIEHILSTHHRPLDEELPRLQALAQKVHDVHVDKAPDMLSGVLSVFSALRTELEQHMLKEEKVLFPMILAGQGAMTGGPVVVMEQEHEVAGAALKQLRALTNNFEVPEGACNSWRALWAGLEAIEQDLHEHIHLENNILFPRALSSGPMPLGESR</sequence>
<protein>
    <submittedName>
        <fullName evidence="6">Iron-sulfur cluster repair di-iron protein</fullName>
    </submittedName>
</protein>
<proteinExistence type="predicted"/>
<dbReference type="Gene3D" id="1.10.3910.10">
    <property type="entry name" value="SP0561-like"/>
    <property type="match status" value="1"/>
</dbReference>
<feature type="domain" description="Hemerythrin-like" evidence="5">
    <location>
        <begin position="80"/>
        <end position="220"/>
    </location>
</feature>
<organism evidence="6 7">
    <name type="scientific">Eiseniibacteriota bacterium</name>
    <dbReference type="NCBI Taxonomy" id="2212470"/>
    <lineage>
        <taxon>Bacteria</taxon>
        <taxon>Candidatus Eiseniibacteriota</taxon>
    </lineage>
</organism>
<dbReference type="InterPro" id="IPR038062">
    <property type="entry name" value="ScdA-like_N_sf"/>
</dbReference>
<dbReference type="PANTHER" id="PTHR36438">
    <property type="entry name" value="IRON-SULFUR CLUSTER REPAIR PROTEIN YTFE"/>
    <property type="match status" value="1"/>
</dbReference>
<comment type="caution">
    <text evidence="6">The sequence shown here is derived from an EMBL/GenBank/DDBJ whole genome shotgun (WGS) entry which is preliminary data.</text>
</comment>
<evidence type="ECO:0000313" key="6">
    <source>
        <dbReference type="EMBL" id="NNF06697.1"/>
    </source>
</evidence>
<dbReference type="InterPro" id="IPR012312">
    <property type="entry name" value="Hemerythrin-like"/>
</dbReference>
<dbReference type="Proteomes" id="UP000547674">
    <property type="component" value="Unassembled WGS sequence"/>
</dbReference>
<keyword evidence="2" id="KW-0963">Cytoplasm</keyword>
<keyword evidence="4" id="KW-0408">Iron</keyword>
<evidence type="ECO:0000256" key="4">
    <source>
        <dbReference type="ARBA" id="ARBA00023004"/>
    </source>
</evidence>
<dbReference type="EMBL" id="JABDJR010000316">
    <property type="protein sequence ID" value="NNF06697.1"/>
    <property type="molecule type" value="Genomic_DNA"/>
</dbReference>
<dbReference type="NCBIfam" id="TIGR03652">
    <property type="entry name" value="FeS_repair_RIC"/>
    <property type="match status" value="1"/>
</dbReference>
<evidence type="ECO:0000259" key="5">
    <source>
        <dbReference type="Pfam" id="PF01814"/>
    </source>
</evidence>
<evidence type="ECO:0000313" key="7">
    <source>
        <dbReference type="Proteomes" id="UP000547674"/>
    </source>
</evidence>
<comment type="subcellular location">
    <subcellularLocation>
        <location evidence="1">Cytoplasm</location>
    </subcellularLocation>
</comment>
<evidence type="ECO:0000256" key="2">
    <source>
        <dbReference type="ARBA" id="ARBA00022490"/>
    </source>
</evidence>
<name>A0A7Y2H2G0_UNCEI</name>
<dbReference type="AlphaFoldDB" id="A0A7Y2H2G0"/>
<reference evidence="6 7" key="1">
    <citation type="submission" date="2020-03" db="EMBL/GenBank/DDBJ databases">
        <title>Metabolic flexibility allows generalist bacteria to become dominant in a frequently disturbed ecosystem.</title>
        <authorList>
            <person name="Chen Y.-J."/>
            <person name="Leung P.M."/>
            <person name="Bay S.K."/>
            <person name="Hugenholtz P."/>
            <person name="Kessler A.J."/>
            <person name="Shelley G."/>
            <person name="Waite D.W."/>
            <person name="Cook P.L."/>
            <person name="Greening C."/>
        </authorList>
    </citation>
    <scope>NUCLEOTIDE SEQUENCE [LARGE SCALE GENOMIC DNA]</scope>
    <source>
        <strain evidence="6">SS_bin_28</strain>
    </source>
</reference>
<dbReference type="Gene3D" id="1.20.120.520">
    <property type="entry name" value="nmb1532 protein domain like"/>
    <property type="match status" value="1"/>
</dbReference>
<gene>
    <name evidence="6" type="primary">ric</name>
    <name evidence="6" type="ORF">HKN21_08050</name>
</gene>